<evidence type="ECO:0000313" key="10">
    <source>
        <dbReference type="Proteomes" id="UP000247772"/>
    </source>
</evidence>
<name>A0A2V4TUE9_9BURK</name>
<dbReference type="AlphaFoldDB" id="A0A2V4TUE9"/>
<dbReference type="PANTHER" id="PTHR33841:SF1">
    <property type="entry name" value="DNA METHYLTRANSFERASE A"/>
    <property type="match status" value="1"/>
</dbReference>
<dbReference type="InterPro" id="IPR002052">
    <property type="entry name" value="DNA_methylase_N6_adenine_CS"/>
</dbReference>
<dbReference type="GO" id="GO:0003676">
    <property type="term" value="F:nucleic acid binding"/>
    <property type="evidence" value="ECO:0007669"/>
    <property type="project" value="InterPro"/>
</dbReference>
<keyword evidence="2 9" id="KW-0489">Methyltransferase</keyword>
<feature type="region of interest" description="Disordered" evidence="6">
    <location>
        <begin position="1"/>
        <end position="20"/>
    </location>
</feature>
<dbReference type="Proteomes" id="UP000247772">
    <property type="component" value="Unassembled WGS sequence"/>
</dbReference>
<sequence>MPETAQQTRRARKPRKRRAGAAGGLDEGFYAELLHIVGLRESVSGARRTVARLAPQERLPGALIELALSRLAAGKGKGNGKRKDESQSERPAADSFELALRLCIAWISRLVFLKVLETRLLTLHDGDSTYAFLNTQRIGSFSDLDALCDAVFGTGDDTPPARFAHLPRFDGSLFEPQDLDRSQLDMSALDDRATIALFPATVLPHASGERHVLAYLLDFLAAFDFCAGLVAREPTAANRRCLDASALGLVFEKLNGYRDGAWYTPGSVAMQLARPAITQAALNRLHRAKGWRCANIDQLSEVIGKSSENRDAARAILDSLRICDPAVGSGHLLVSALNELLALKVRLGLLDTREREALGACRIDVTADRLCVTHANGEPLTRERDGTAIRKIEAALFRVKRDIVEHSLFGVDINADSVGMARLRLWIELLEHADFTAALPNLETNLKAGNATLSRFDFDTPLRGHVEPVASYRASAARLRATATRAARCAEIVRFAQLRDALHSALSTNGAETPPEETTAFEWRIEFADLLTDEGDFERFDAVIANPPYIDSERMINQGQRALRERLARRWPSARGNWDLYIVFMELGLALLRPGGAMAYLTPDKWLSKPFGNALRARHIGKIERIVRLGRDVFEQARVDSIITFFRESGTPAIATARIDGETFTELAQTDKGTLESPWLLDALFSPHVAFVQRLARAHATLGSLLPCENACATSDAYRLAPLVEAGDGRFRPDHHYRVVNTGTLGRYVSRWASKPMTYLGRRYAAPVVERERFASTFANGYGAKARAKKVIVKGLTRLDATLDLAGDTIPGKTTLILRSDDENLLKFAAALLNCPLSVFLIRAKYGASSYNGGVAFTTAMIDALPVPGGAAVRSEIADCVTRLLHAGQSGYGSPAVDDIAREIDRRLYAAFGLSPQEIDLVEGRAGSTAREASRPRSAATASRRVG</sequence>
<dbReference type="OrthoDB" id="9784823at2"/>
<dbReference type="GO" id="GO:0032259">
    <property type="term" value="P:methylation"/>
    <property type="evidence" value="ECO:0007669"/>
    <property type="project" value="UniProtKB-KW"/>
</dbReference>
<dbReference type="InterPro" id="IPR011639">
    <property type="entry name" value="MethylTrfase_TaqI-like_dom"/>
</dbReference>
<comment type="caution">
    <text evidence="9">The sequence shown here is derived from an EMBL/GenBank/DDBJ whole genome shotgun (WGS) entry which is preliminary data.</text>
</comment>
<dbReference type="SUPFAM" id="SSF53335">
    <property type="entry name" value="S-adenosyl-L-methionine-dependent methyltransferases"/>
    <property type="match status" value="1"/>
</dbReference>
<evidence type="ECO:0000259" key="8">
    <source>
        <dbReference type="Pfam" id="PF25120"/>
    </source>
</evidence>
<evidence type="ECO:0000256" key="6">
    <source>
        <dbReference type="SAM" id="MobiDB-lite"/>
    </source>
</evidence>
<dbReference type="RefSeq" id="WP_110856886.1">
    <property type="nucleotide sequence ID" value="NZ_QJSQ01000027.1"/>
</dbReference>
<feature type="domain" description="DUF7814" evidence="8">
    <location>
        <begin position="25"/>
        <end position="227"/>
    </location>
</feature>
<reference evidence="9 10" key="1">
    <citation type="submission" date="2018-06" db="EMBL/GenBank/DDBJ databases">
        <title>Genomic Encyclopedia of Type Strains, Phase IV (KMG-V): Genome sequencing to study the core and pangenomes of soil and plant-associated prokaryotes.</title>
        <authorList>
            <person name="Whitman W."/>
        </authorList>
    </citation>
    <scope>NUCLEOTIDE SEQUENCE [LARGE SCALE GENOMIC DNA]</scope>
    <source>
        <strain evidence="9 10">SRCL-318</strain>
    </source>
</reference>
<feature type="compositionally biased region" description="Basic residues" evidence="6">
    <location>
        <begin position="9"/>
        <end position="19"/>
    </location>
</feature>
<feature type="domain" description="Type II methyltransferase M.TaqI-like" evidence="7">
    <location>
        <begin position="407"/>
        <end position="633"/>
    </location>
</feature>
<evidence type="ECO:0000256" key="1">
    <source>
        <dbReference type="ARBA" id="ARBA00011900"/>
    </source>
</evidence>
<dbReference type="Pfam" id="PF07669">
    <property type="entry name" value="Eco57I"/>
    <property type="match status" value="1"/>
</dbReference>
<dbReference type="PANTHER" id="PTHR33841">
    <property type="entry name" value="DNA METHYLTRANSFERASE YEEA-RELATED"/>
    <property type="match status" value="1"/>
</dbReference>
<evidence type="ECO:0000256" key="2">
    <source>
        <dbReference type="ARBA" id="ARBA00022603"/>
    </source>
</evidence>
<evidence type="ECO:0000259" key="7">
    <source>
        <dbReference type="Pfam" id="PF07669"/>
    </source>
</evidence>
<dbReference type="InterPro" id="IPR029063">
    <property type="entry name" value="SAM-dependent_MTases_sf"/>
</dbReference>
<evidence type="ECO:0000313" key="9">
    <source>
        <dbReference type="EMBL" id="PYE17079.1"/>
    </source>
</evidence>
<comment type="catalytic activity">
    <reaction evidence="5">
        <text>a 2'-deoxyadenosine in DNA + S-adenosyl-L-methionine = an N(6)-methyl-2'-deoxyadenosine in DNA + S-adenosyl-L-homocysteine + H(+)</text>
        <dbReference type="Rhea" id="RHEA:15197"/>
        <dbReference type="Rhea" id="RHEA-COMP:12418"/>
        <dbReference type="Rhea" id="RHEA-COMP:12419"/>
        <dbReference type="ChEBI" id="CHEBI:15378"/>
        <dbReference type="ChEBI" id="CHEBI:57856"/>
        <dbReference type="ChEBI" id="CHEBI:59789"/>
        <dbReference type="ChEBI" id="CHEBI:90615"/>
        <dbReference type="ChEBI" id="CHEBI:90616"/>
        <dbReference type="EC" id="2.1.1.72"/>
    </reaction>
</comment>
<keyword evidence="4" id="KW-0949">S-adenosyl-L-methionine</keyword>
<proteinExistence type="predicted"/>
<dbReference type="EC" id="2.1.1.72" evidence="1"/>
<keyword evidence="3" id="KW-0808">Transferase</keyword>
<dbReference type="InterPro" id="IPR056716">
    <property type="entry name" value="DUF7814"/>
</dbReference>
<dbReference type="PROSITE" id="PS00092">
    <property type="entry name" value="N6_MTASE"/>
    <property type="match status" value="1"/>
</dbReference>
<feature type="region of interest" description="Disordered" evidence="6">
    <location>
        <begin position="924"/>
        <end position="947"/>
    </location>
</feature>
<evidence type="ECO:0000256" key="4">
    <source>
        <dbReference type="ARBA" id="ARBA00022691"/>
    </source>
</evidence>
<evidence type="ECO:0000256" key="5">
    <source>
        <dbReference type="ARBA" id="ARBA00047942"/>
    </source>
</evidence>
<gene>
    <name evidence="9" type="ORF">C7410_12711</name>
</gene>
<dbReference type="InterPro" id="IPR050953">
    <property type="entry name" value="N4_N6_ade-DNA_methylase"/>
</dbReference>
<dbReference type="Pfam" id="PF25120">
    <property type="entry name" value="DUF7814"/>
    <property type="match status" value="1"/>
</dbReference>
<evidence type="ECO:0000256" key="3">
    <source>
        <dbReference type="ARBA" id="ARBA00022679"/>
    </source>
</evidence>
<dbReference type="GO" id="GO:0006304">
    <property type="term" value="P:DNA modification"/>
    <property type="evidence" value="ECO:0007669"/>
    <property type="project" value="InterPro"/>
</dbReference>
<organism evidence="9 10">
    <name type="scientific">Paraburkholderia silvatlantica</name>
    <dbReference type="NCBI Taxonomy" id="321895"/>
    <lineage>
        <taxon>Bacteria</taxon>
        <taxon>Pseudomonadati</taxon>
        <taxon>Pseudomonadota</taxon>
        <taxon>Betaproteobacteria</taxon>
        <taxon>Burkholderiales</taxon>
        <taxon>Burkholderiaceae</taxon>
        <taxon>Paraburkholderia</taxon>
    </lineage>
</organism>
<dbReference type="Gene3D" id="3.40.50.150">
    <property type="entry name" value="Vaccinia Virus protein VP39"/>
    <property type="match status" value="1"/>
</dbReference>
<dbReference type="PRINTS" id="PR00507">
    <property type="entry name" value="N12N6MTFRASE"/>
</dbReference>
<dbReference type="GO" id="GO:0009007">
    <property type="term" value="F:site-specific DNA-methyltransferase (adenine-specific) activity"/>
    <property type="evidence" value="ECO:0007669"/>
    <property type="project" value="UniProtKB-EC"/>
</dbReference>
<dbReference type="EMBL" id="QJSQ01000027">
    <property type="protein sequence ID" value="PYE17079.1"/>
    <property type="molecule type" value="Genomic_DNA"/>
</dbReference>
<feature type="compositionally biased region" description="Low complexity" evidence="6">
    <location>
        <begin position="928"/>
        <end position="947"/>
    </location>
</feature>
<accession>A0A2V4TUE9</accession>
<protein>
    <recommendedName>
        <fullName evidence="1">site-specific DNA-methyltransferase (adenine-specific)</fullName>
        <ecNumber evidence="1">2.1.1.72</ecNumber>
    </recommendedName>
</protein>